<reference evidence="1 2" key="1">
    <citation type="submission" date="2019-06" db="EMBL/GenBank/DDBJ databases">
        <title>Sorghum-associated microbial communities from plants grown in Nebraska, USA.</title>
        <authorList>
            <person name="Schachtman D."/>
        </authorList>
    </citation>
    <scope>NUCLEOTIDE SEQUENCE [LARGE SCALE GENOMIC DNA]</scope>
    <source>
        <strain evidence="1 2">2482</strain>
    </source>
</reference>
<accession>A0A561DYI4</accession>
<dbReference type="EMBL" id="VIVN01000001">
    <property type="protein sequence ID" value="TWE08425.1"/>
    <property type="molecule type" value="Genomic_DNA"/>
</dbReference>
<evidence type="ECO:0000313" key="2">
    <source>
        <dbReference type="Proteomes" id="UP000319671"/>
    </source>
</evidence>
<proteinExistence type="predicted"/>
<gene>
    <name evidence="1" type="ORF">FB550_101448</name>
</gene>
<evidence type="ECO:0000313" key="1">
    <source>
        <dbReference type="EMBL" id="TWE08425.1"/>
    </source>
</evidence>
<sequence length="60" mass="6917">MIILSKEKRALSPFLFFTKEGTNIPIVVGTFLVSLKKTYSTIALPQTPRKKEWFPRLSTF</sequence>
<comment type="caution">
    <text evidence="1">The sequence shown here is derived from an EMBL/GenBank/DDBJ whole genome shotgun (WGS) entry which is preliminary data.</text>
</comment>
<name>A0A561DYI4_9BACI</name>
<protein>
    <submittedName>
        <fullName evidence="1">Uncharacterized protein</fullName>
    </submittedName>
</protein>
<keyword evidence="2" id="KW-1185">Reference proteome</keyword>
<dbReference type="AlphaFoldDB" id="A0A561DYI4"/>
<organism evidence="1 2">
    <name type="scientific">Neobacillus bataviensis</name>
    <dbReference type="NCBI Taxonomy" id="220685"/>
    <lineage>
        <taxon>Bacteria</taxon>
        <taxon>Bacillati</taxon>
        <taxon>Bacillota</taxon>
        <taxon>Bacilli</taxon>
        <taxon>Bacillales</taxon>
        <taxon>Bacillaceae</taxon>
        <taxon>Neobacillus</taxon>
    </lineage>
</organism>
<dbReference type="Proteomes" id="UP000319671">
    <property type="component" value="Unassembled WGS sequence"/>
</dbReference>